<organism evidence="1 2">
    <name type="scientific">Serratia fonticola</name>
    <dbReference type="NCBI Taxonomy" id="47917"/>
    <lineage>
        <taxon>Bacteria</taxon>
        <taxon>Pseudomonadati</taxon>
        <taxon>Pseudomonadota</taxon>
        <taxon>Gammaproteobacteria</taxon>
        <taxon>Enterobacterales</taxon>
        <taxon>Yersiniaceae</taxon>
        <taxon>Serratia</taxon>
    </lineage>
</organism>
<evidence type="ECO:0000313" key="2">
    <source>
        <dbReference type="Proteomes" id="UP000270487"/>
    </source>
</evidence>
<accession>A0A3S4XCN8</accession>
<proteinExistence type="predicted"/>
<dbReference type="RefSeq" id="WP_141132260.1">
    <property type="nucleotide sequence ID" value="NZ_JBEGWX010000032.1"/>
</dbReference>
<dbReference type="Proteomes" id="UP000270487">
    <property type="component" value="Chromosome"/>
</dbReference>
<dbReference type="AlphaFoldDB" id="A0A3S4XCN8"/>
<name>A0A3S4XCN8_SERFO</name>
<protein>
    <submittedName>
        <fullName evidence="1">Uncharacterized protein</fullName>
    </submittedName>
</protein>
<dbReference type="EMBL" id="LR134492">
    <property type="protein sequence ID" value="VEI70486.1"/>
    <property type="molecule type" value="Genomic_DNA"/>
</dbReference>
<reference evidence="1 2" key="1">
    <citation type="submission" date="2018-12" db="EMBL/GenBank/DDBJ databases">
        <authorList>
            <consortium name="Pathogen Informatics"/>
        </authorList>
    </citation>
    <scope>NUCLEOTIDE SEQUENCE [LARGE SCALE GENOMIC DNA]</scope>
    <source>
        <strain evidence="1 2">NCTC13193</strain>
    </source>
</reference>
<gene>
    <name evidence="1" type="ORF">NCTC13193_03014</name>
</gene>
<evidence type="ECO:0000313" key="1">
    <source>
        <dbReference type="EMBL" id="VEI70486.1"/>
    </source>
</evidence>
<sequence length="85" mass="9692">MTKTSNNVINDQNELVAKLDRQLNENINNSQLETVEVLSVVMERFFSLYAENEGHIAEAKFTDSSGEHFRFTLELTVPSAPPQRH</sequence>